<comment type="catalytic activity">
    <reaction evidence="1">
        <text>Thiol-dependent hydrolysis of ester, thioester, amide, peptide and isopeptide bonds formed by the C-terminal Gly of ubiquitin (a 76-residue protein attached to proteins as an intracellular targeting signal).</text>
        <dbReference type="EC" id="3.4.19.12"/>
    </reaction>
</comment>
<evidence type="ECO:0000256" key="4">
    <source>
        <dbReference type="ARBA" id="ARBA00022786"/>
    </source>
</evidence>
<evidence type="ECO:0000256" key="2">
    <source>
        <dbReference type="ARBA" id="ARBA00012759"/>
    </source>
</evidence>
<keyword evidence="4" id="KW-0833">Ubl conjugation pathway</keyword>
<evidence type="ECO:0000313" key="12">
    <source>
        <dbReference type="Proteomes" id="UP000800040"/>
    </source>
</evidence>
<evidence type="ECO:0000313" key="11">
    <source>
        <dbReference type="EMBL" id="KAF1828720.1"/>
    </source>
</evidence>
<dbReference type="OrthoDB" id="3182339at2759"/>
<dbReference type="InterPro" id="IPR051346">
    <property type="entry name" value="OTU_Deubiquitinase"/>
</dbReference>
<feature type="domain" description="DUF3645" evidence="9">
    <location>
        <begin position="2383"/>
        <end position="2418"/>
    </location>
</feature>
<organism evidence="11 12">
    <name type="scientific">Decorospora gaudefroyi</name>
    <dbReference type="NCBI Taxonomy" id="184978"/>
    <lineage>
        <taxon>Eukaryota</taxon>
        <taxon>Fungi</taxon>
        <taxon>Dikarya</taxon>
        <taxon>Ascomycota</taxon>
        <taxon>Pezizomycotina</taxon>
        <taxon>Dothideomycetes</taxon>
        <taxon>Pleosporomycetidae</taxon>
        <taxon>Pleosporales</taxon>
        <taxon>Pleosporineae</taxon>
        <taxon>Pleosporaceae</taxon>
        <taxon>Decorospora</taxon>
    </lineage>
</organism>
<keyword evidence="12" id="KW-1185">Reference proteome</keyword>
<evidence type="ECO:0000256" key="1">
    <source>
        <dbReference type="ARBA" id="ARBA00000707"/>
    </source>
</evidence>
<keyword evidence="6" id="KW-0788">Thiol protease</keyword>
<evidence type="ECO:0000256" key="7">
    <source>
        <dbReference type="SAM" id="MobiDB-lite"/>
    </source>
</evidence>
<dbReference type="GO" id="GO:0006508">
    <property type="term" value="P:proteolysis"/>
    <property type="evidence" value="ECO:0007669"/>
    <property type="project" value="UniProtKB-KW"/>
</dbReference>
<keyword evidence="5" id="KW-0378">Hydrolase</keyword>
<dbReference type="InterPro" id="IPR022105">
    <property type="entry name" value="DUF3645"/>
</dbReference>
<feature type="domain" description="DUF6606" evidence="10">
    <location>
        <begin position="12"/>
        <end position="285"/>
    </location>
</feature>
<dbReference type="PANTHER" id="PTHR13367:SF34">
    <property type="match status" value="1"/>
</dbReference>
<dbReference type="Pfam" id="PF12340">
    <property type="entry name" value="DUF3638"/>
    <property type="match status" value="1"/>
</dbReference>
<evidence type="ECO:0000256" key="3">
    <source>
        <dbReference type="ARBA" id="ARBA00022670"/>
    </source>
</evidence>
<feature type="domain" description="DUF3638" evidence="8">
    <location>
        <begin position="2039"/>
        <end position="2262"/>
    </location>
</feature>
<reference evidence="11" key="1">
    <citation type="submission" date="2020-01" db="EMBL/GenBank/DDBJ databases">
        <authorList>
            <consortium name="DOE Joint Genome Institute"/>
            <person name="Haridas S."/>
            <person name="Albert R."/>
            <person name="Binder M."/>
            <person name="Bloem J."/>
            <person name="Labutti K."/>
            <person name="Salamov A."/>
            <person name="Andreopoulos B."/>
            <person name="Baker S.E."/>
            <person name="Barry K."/>
            <person name="Bills G."/>
            <person name="Bluhm B.H."/>
            <person name="Cannon C."/>
            <person name="Castanera R."/>
            <person name="Culley D.E."/>
            <person name="Daum C."/>
            <person name="Ezra D."/>
            <person name="Gonzalez J.B."/>
            <person name="Henrissat B."/>
            <person name="Kuo A."/>
            <person name="Liang C."/>
            <person name="Lipzen A."/>
            <person name="Lutzoni F."/>
            <person name="Magnuson J."/>
            <person name="Mondo S."/>
            <person name="Nolan M."/>
            <person name="Ohm R."/>
            <person name="Pangilinan J."/>
            <person name="Park H.-J."/>
            <person name="Ramirez L."/>
            <person name="Alfaro M."/>
            <person name="Sun H."/>
            <person name="Tritt A."/>
            <person name="Yoshinaga Y."/>
            <person name="Zwiers L.-H."/>
            <person name="Turgeon B.G."/>
            <person name="Goodwin S.B."/>
            <person name="Spatafora J.W."/>
            <person name="Crous P.W."/>
            <person name="Grigoriev I.V."/>
        </authorList>
    </citation>
    <scope>NUCLEOTIDE SEQUENCE</scope>
    <source>
        <strain evidence="11">P77</strain>
    </source>
</reference>
<name>A0A6A5JYU4_9PLEO</name>
<proteinExistence type="predicted"/>
<evidence type="ECO:0000256" key="6">
    <source>
        <dbReference type="ARBA" id="ARBA00022807"/>
    </source>
</evidence>
<evidence type="ECO:0000259" key="10">
    <source>
        <dbReference type="Pfam" id="PF20255"/>
    </source>
</evidence>
<dbReference type="Pfam" id="PF12359">
    <property type="entry name" value="DUF3645"/>
    <property type="match status" value="1"/>
</dbReference>
<dbReference type="EC" id="3.4.19.12" evidence="2"/>
<evidence type="ECO:0000259" key="8">
    <source>
        <dbReference type="Pfam" id="PF12340"/>
    </source>
</evidence>
<keyword evidence="3" id="KW-0645">Protease</keyword>
<dbReference type="InterPro" id="IPR046541">
    <property type="entry name" value="DUF6606"/>
</dbReference>
<dbReference type="Proteomes" id="UP000800040">
    <property type="component" value="Unassembled WGS sequence"/>
</dbReference>
<dbReference type="InterPro" id="IPR022099">
    <property type="entry name" value="DUF3638"/>
</dbReference>
<gene>
    <name evidence="11" type="ORF">BDW02DRAFT_634977</name>
</gene>
<sequence>MPPLSLEATLYLFHHIVLPPKLPQTNDWKVEHEDALLDTTVEALQTFGEAVQKEQPKVASHIDLVASAIHNLRRIRNTSGFVSDSRLADLLHGLASNKTSGTVPIEIKAQNAAVIVSKQEAGADIVFEVFELSPPNETVMRTKGRLERSFPTFACQVSLQQFQEQGLIEALAQTLGRMSWEEAPGFQSQTRKNEQDHDETRDTTHPGLITDFLMHILSVVGQPTDVQGVWKNTREDVLCFKGFLPWRRSALWLLVRTTMQLQIARTSSANVYKAVMVNLLARLLQSVKAHYELIDIDLMYIISAKLTGRLQKLRKLISGRSFDLYTKSAQRLLDEARLSMVVRIERVTNSADNNIDMAVLADLQPDNELDIHLPEVDDFIAKISRRERQFDVSDFQPTSICLVYLEHELPTNFSGSGEYTYFYLATVEGWVEDHLSSWVERRISDDTSCGKLRRLLEEYSHQASSAYSTASDIPRSLSIMYLTVMELWIACDKCACRTYPLLHDFDPEVELSSFQSLSLPFKSQLERLLVAEAYLQCRRRDARADAPSLYRDFGLPSSFTARFFDGSLEHHRLLSDIKQQATVAREEKCRELAQKKQQYHDLIAASDKRDCDYQEVYNQYYRSSSTEHAPWCEKCSLRSRAEQLEIHVHEWPLHSDEAIAKATVFELRIPTAYSHWRDATMFLRVEVLGFIHTKTTESGVKYSLNRQDGLSSFWASPSGRRVNLVSEVKPLTGSHYRVKNGVVFLQEKDICVENALRYRYFDSSHNTFITILHSTPQVSKKCTYQLPARSSQLQAYLRTPTTSNDITPNQVIARLSDCPSHFSLDEYKAFGSLPIGYRIQYQNILVQLAMPSLDLNKTETQCLILQTIHRAGPPTSNSNSERIAHEILTDELFCNALTNKIAAALRRVSENWETWRAVAALVQVTLRILSINTSDRIAARCIELLQEARLISLKWLNRLKKRLPTATDDSQRKELSSRLTEIGLLCTSTFDTDGECLEDILCSSSAVSVLLQTSIVVQENKDVTSSEYEYLHHAMLQSWRLLLLRALPVIARDISSDTVQEGLSQAVATSWAIFRPTNRWSVLENPQHHWMYVEYDAQAVHFNLLTAELLVNGLPLSRLPVQYTQHHLYSSLFDKVPMEVTSTVEPGMEFSAMHPFHPDWCYNLSFGMEGSDMLILAARGGTKFDLIPSRVFKGLLPTMFVDDYFHWYDHNTEEVEFRPRDNPWASTSGLWRLKRYGASWRFEKGDTYLVGPASNTGSTISKILSPLELQSHIHILSENSSAILIDLPRRRLGFRHTQGDSRIYSHQYKGMVIDTDQRMGTLSGLATVLILRYEQGIDHRLALIPEGDVTYSTTTMGHVSVSTRLDTAWTTHAYQVDEILGRLIDNGSLQSKLFLCYLHALTSHCLPDTLTGHTGTEAALSILRAGAASSFDVLTAANINLLKVIAHLTPGRKFYPSHREVMQEVHWDKNLSSISQHPGFYTAVEGLFSISRRTKLLHPKDIYVDPPELGLGKLHLLERDMIRTSNCRVDGFGAEHHTHEFDQRYEARAKVGDSQRGSRGSVAAGMIFRKQATLHSPIHAHSLQNSLRTVHLHNAIVQGHNTRLNPPTLRYSASWLAKPSSFLPDMWCNLHSLLATTPCHSNKFDLMIWLSTAAFAESADMDVIQALAAFYNCRGLTSIKIPSDASFNLAEGDSPTMSAIQDLVQIYQPYEACPEYNLPRLPGEQYWQRDMRRRRLFERNQGNAAKTFAHALHDQWPCEVPITPCTQSAETYLDAGRAMSEVRRMFKTWYDNRGFYQYLENVSSTLARQSIVRVRTKDNRVVDVPNDCEGVDGSSFYSVKDIFNLEAPASSAVSSNSTDSCLPMLPTPLRIPTEQQTMDEGSDQAKKRLTSLFRKLRLTAKSSREKDYILDLYESCDSLALQETKSQIRADMPQSELLRLVERNLDDCRQYLNDMSSLLQRLVETGNEIAAKIGQSPRISPMFWLRQLNRDRFDTLTENWKVVVIGYGLAVTELQRARRLLALSCHPHEFAEELRNGGHQNWEPMEFPETLLLEAESGLLVREVQEEIAKQMRCPPNYANSVMQLNMGEGKSSVIVQIIAAFLAQGDFLVRVIVAKSQSRQMFQMLVSKLGGLLNRRIYHIPFSRALKLSSSEADAIGEICQECRANRGILLVQPEHILSFKLMGIECLLNGQPDVGRSLLRTQRFFDTHSRDIVDESDENFSVKFELVYTMGTQMPIQLSPERWNIIHSVLGLVTRYAADVKKMFPSSIEFDDHWVSRYPRTRILRGDAEEKLLDLISEHICKVGISGLLSIARQSSEIRQAILLYIRQSDLAPGDVNRAEKGAFFTESTKGPLLLLRGLIAGGVLSFALKSKRWRVNYGIDPSREPKTQLAVPYRSKDSPSPRSEFSHPDVVITLTSLTYYYGGLDNQDLFDTFAHLEKSDQADVEYQIWVRSAGALPEAFRHLTGVNIKDRQQCTTTIFPSLRYSKGAIDYFLSRIVFPKAMKEFPYKLSASGWDLGAIKSHPTTGFSGTNDSRQVLPLSVHYLDSEKQNHTNALVLAYLLQDENSHKLLPAQTDAERLLKIIGRMELPIRVILDAGAQILELSNIQVAETWLRISNSNGTKAKAAIFFNDNEELSVLDHNGCVELLQTSPFSKHLDECLVYLDQAHTRGTDLKMPKHYRAAVTLGANLTKDALVQACMRMRKLGKGQSVIFCIPEEIQTKILECTSKSCSAEIEVSDILAWAITETWADMCRNISLWATQGHRYEDHKDYLKGVETTVEQAKEFLEKEAQSLEDRYRPRLRNRFDAMRDWDTTNRNIREILKRYRAFEAVSLDTATLQEEQERELSPEIEEEREVQRPAPMEAENHELHPDLVRLVDTGIFSAKSDAFVPAFRALESTRAAMQFDLEQFPNDLLVTADFVRTVKHPGGVMSDSYVSDSYLRPVQWILSVMTEDEPSANRCLVILSPFEAEQLVAKIQKSDLVTLHLYSPRPTQSYDPLDTLDLYCVGREFYACILSLLRSQIVQLNLFAGQLYFKSYTEYVELCRYLGLAWEAPKEGEELQVDGFIVPPAGVWRLNTSPVGFLRDYIKTRREGEGMEKTHLGKVLEGGLLEKREIDSG</sequence>
<dbReference type="PANTHER" id="PTHR13367">
    <property type="entry name" value="UBIQUITIN THIOESTERASE"/>
    <property type="match status" value="1"/>
</dbReference>
<evidence type="ECO:0000256" key="5">
    <source>
        <dbReference type="ARBA" id="ARBA00022801"/>
    </source>
</evidence>
<protein>
    <recommendedName>
        <fullName evidence="2">ubiquitinyl hydrolase 1</fullName>
        <ecNumber evidence="2">3.4.19.12</ecNumber>
    </recommendedName>
</protein>
<feature type="compositionally biased region" description="Acidic residues" evidence="7">
    <location>
        <begin position="2843"/>
        <end position="2857"/>
    </location>
</feature>
<evidence type="ECO:0000259" key="9">
    <source>
        <dbReference type="Pfam" id="PF12359"/>
    </source>
</evidence>
<dbReference type="Pfam" id="PF20255">
    <property type="entry name" value="DUF6606"/>
    <property type="match status" value="1"/>
</dbReference>
<accession>A0A6A5JYU4</accession>
<dbReference type="EMBL" id="ML975504">
    <property type="protein sequence ID" value="KAF1828720.1"/>
    <property type="molecule type" value="Genomic_DNA"/>
</dbReference>
<dbReference type="GO" id="GO:0004843">
    <property type="term" value="F:cysteine-type deubiquitinase activity"/>
    <property type="evidence" value="ECO:0007669"/>
    <property type="project" value="UniProtKB-EC"/>
</dbReference>
<feature type="region of interest" description="Disordered" evidence="7">
    <location>
        <begin position="2842"/>
        <end position="2862"/>
    </location>
</feature>